<feature type="transmembrane region" description="Helical" evidence="8">
    <location>
        <begin position="394"/>
        <end position="415"/>
    </location>
</feature>
<keyword evidence="5 8" id="KW-0472">Membrane</keyword>
<evidence type="ECO:0000313" key="10">
    <source>
        <dbReference type="EMBL" id="KAH8698972.1"/>
    </source>
</evidence>
<dbReference type="EMBL" id="JAJTJA010000005">
    <property type="protein sequence ID" value="KAH8698972.1"/>
    <property type="molecule type" value="Genomic_DNA"/>
</dbReference>
<feature type="region of interest" description="Disordered" evidence="7">
    <location>
        <begin position="1"/>
        <end position="23"/>
    </location>
</feature>
<feature type="transmembrane region" description="Helical" evidence="8">
    <location>
        <begin position="111"/>
        <end position="131"/>
    </location>
</feature>
<dbReference type="PROSITE" id="PS50850">
    <property type="entry name" value="MFS"/>
    <property type="match status" value="1"/>
</dbReference>
<dbReference type="PANTHER" id="PTHR43791:SF36">
    <property type="entry name" value="TRANSPORTER, PUTATIVE (AFU_ORTHOLOGUE AFUA_6G08340)-RELATED"/>
    <property type="match status" value="1"/>
</dbReference>
<feature type="compositionally biased region" description="Basic and acidic residues" evidence="7">
    <location>
        <begin position="1"/>
        <end position="15"/>
    </location>
</feature>
<organism evidence="10 11">
    <name type="scientific">Talaromyces proteolyticus</name>
    <dbReference type="NCBI Taxonomy" id="1131652"/>
    <lineage>
        <taxon>Eukaryota</taxon>
        <taxon>Fungi</taxon>
        <taxon>Dikarya</taxon>
        <taxon>Ascomycota</taxon>
        <taxon>Pezizomycotina</taxon>
        <taxon>Eurotiomycetes</taxon>
        <taxon>Eurotiomycetidae</taxon>
        <taxon>Eurotiales</taxon>
        <taxon>Trichocomaceae</taxon>
        <taxon>Talaromyces</taxon>
        <taxon>Talaromyces sect. Bacilispori</taxon>
    </lineage>
</organism>
<evidence type="ECO:0000256" key="3">
    <source>
        <dbReference type="ARBA" id="ARBA00022692"/>
    </source>
</evidence>
<evidence type="ECO:0000256" key="6">
    <source>
        <dbReference type="ARBA" id="ARBA00037968"/>
    </source>
</evidence>
<keyword evidence="3 8" id="KW-0812">Transmembrane</keyword>
<feature type="transmembrane region" description="Helical" evidence="8">
    <location>
        <begin position="459"/>
        <end position="477"/>
    </location>
</feature>
<feature type="transmembrane region" description="Helical" evidence="8">
    <location>
        <begin position="200"/>
        <end position="221"/>
    </location>
</feature>
<feature type="transmembrane region" description="Helical" evidence="8">
    <location>
        <begin position="74"/>
        <end position="99"/>
    </location>
</feature>
<feature type="transmembrane region" description="Helical" evidence="8">
    <location>
        <begin position="363"/>
        <end position="382"/>
    </location>
</feature>
<evidence type="ECO:0000256" key="1">
    <source>
        <dbReference type="ARBA" id="ARBA00004141"/>
    </source>
</evidence>
<accession>A0AAD4KTJ8</accession>
<evidence type="ECO:0000256" key="4">
    <source>
        <dbReference type="ARBA" id="ARBA00022989"/>
    </source>
</evidence>
<keyword evidence="11" id="KW-1185">Reference proteome</keyword>
<comment type="subcellular location">
    <subcellularLocation>
        <location evidence="1">Membrane</location>
        <topology evidence="1">Multi-pass membrane protein</topology>
    </subcellularLocation>
</comment>
<dbReference type="Gene3D" id="1.20.1250.20">
    <property type="entry name" value="MFS general substrate transporter like domains"/>
    <property type="match status" value="1"/>
</dbReference>
<feature type="transmembrane region" description="Helical" evidence="8">
    <location>
        <begin position="299"/>
        <end position="324"/>
    </location>
</feature>
<dbReference type="RefSeq" id="XP_046073436.1">
    <property type="nucleotide sequence ID" value="XM_046221770.1"/>
</dbReference>
<feature type="transmembrane region" description="Helical" evidence="8">
    <location>
        <begin position="422"/>
        <end position="439"/>
    </location>
</feature>
<dbReference type="AlphaFoldDB" id="A0AAD4KTJ8"/>
<evidence type="ECO:0000313" key="11">
    <source>
        <dbReference type="Proteomes" id="UP001201262"/>
    </source>
</evidence>
<feature type="transmembrane region" description="Helical" evidence="8">
    <location>
        <begin position="170"/>
        <end position="188"/>
    </location>
</feature>
<comment type="caution">
    <text evidence="10">The sequence shown here is derived from an EMBL/GenBank/DDBJ whole genome shotgun (WGS) entry which is preliminary data.</text>
</comment>
<dbReference type="InterPro" id="IPR020846">
    <property type="entry name" value="MFS_dom"/>
</dbReference>
<feature type="transmembrane region" description="Helical" evidence="8">
    <location>
        <begin position="138"/>
        <end position="158"/>
    </location>
</feature>
<feature type="transmembrane region" description="Helical" evidence="8">
    <location>
        <begin position="233"/>
        <end position="253"/>
    </location>
</feature>
<dbReference type="InterPro" id="IPR036259">
    <property type="entry name" value="MFS_trans_sf"/>
</dbReference>
<evidence type="ECO:0000256" key="2">
    <source>
        <dbReference type="ARBA" id="ARBA00022448"/>
    </source>
</evidence>
<dbReference type="FunFam" id="1.20.1250.20:FF:000064">
    <property type="entry name" value="MFS allantoate transporter"/>
    <property type="match status" value="1"/>
</dbReference>
<feature type="transmembrane region" description="Helical" evidence="8">
    <location>
        <begin position="336"/>
        <end position="356"/>
    </location>
</feature>
<name>A0AAD4KTJ8_9EURO</name>
<sequence>MSQPDKKEMEPKSDIEVGLGESQPIDSEAMTKAGIDANEASKSKALHLLANRQIDFDPDSPEAKRVLRKIDMRIMPMVIGIYLLQLIDKNSLSFAAIMGIKTETHLTSSEYSWLGSLVYFGYLGGEIPATFLMQRFPLAKYLGIMSMLWGFIVAMHAVCHDFGGLAAMRFLLGCVEVCTTPVVIYITSSWYTRREQVTRVALWYTTSGWASVIGGFIAWAIYQAHSFRWQGIFVLYGSLTFVFGIIIFFFLAASPTDARWLTEDEKAIALERVRNNKTGTEVWGFNKDQVKEALCDVRFYLIFLVMVTTGLPNGGLTAFGPTIIAGFGFDTNKTTLLSMAPGAAAVVGTGVALLVAKLTNRTITGIYTVLLGCVGVIMMLAIPSENYTARYGGYVLTLQYPICILSIVAFMTAGVGGTTKKFAFGVAYQLGYAVGNIIGPQTFRAHEAPNYYSAKFTMLGSLIVTIILIAIIGLVHWRWNRKRDNQDALDAQNGIMHAHVANEEFTDQTDFNLRAFRYPL</sequence>
<dbReference type="GO" id="GO:0016020">
    <property type="term" value="C:membrane"/>
    <property type="evidence" value="ECO:0007669"/>
    <property type="project" value="UniProtKB-SubCell"/>
</dbReference>
<dbReference type="SUPFAM" id="SSF103473">
    <property type="entry name" value="MFS general substrate transporter"/>
    <property type="match status" value="1"/>
</dbReference>
<protein>
    <submittedName>
        <fullName evidence="10">Major facilitator superfamily domain-containing protein</fullName>
    </submittedName>
</protein>
<proteinExistence type="inferred from homology"/>
<reference evidence="10" key="1">
    <citation type="submission" date="2021-12" db="EMBL/GenBank/DDBJ databases">
        <title>Convergent genome expansion in fungi linked to evolution of root-endophyte symbiosis.</title>
        <authorList>
            <consortium name="DOE Joint Genome Institute"/>
            <person name="Ke Y.-H."/>
            <person name="Bonito G."/>
            <person name="Liao H.-L."/>
            <person name="Looney B."/>
            <person name="Rojas-Flechas A."/>
            <person name="Nash J."/>
            <person name="Hameed K."/>
            <person name="Schadt C."/>
            <person name="Martin F."/>
            <person name="Crous P.W."/>
            <person name="Miettinen O."/>
            <person name="Magnuson J.K."/>
            <person name="Labbe J."/>
            <person name="Jacobson D."/>
            <person name="Doktycz M.J."/>
            <person name="Veneault-Fourrey C."/>
            <person name="Kuo A."/>
            <person name="Mondo S."/>
            <person name="Calhoun S."/>
            <person name="Riley R."/>
            <person name="Ohm R."/>
            <person name="LaButti K."/>
            <person name="Andreopoulos B."/>
            <person name="Pangilinan J."/>
            <person name="Nolan M."/>
            <person name="Tritt A."/>
            <person name="Clum A."/>
            <person name="Lipzen A."/>
            <person name="Daum C."/>
            <person name="Barry K."/>
            <person name="Grigoriev I.V."/>
            <person name="Vilgalys R."/>
        </authorList>
    </citation>
    <scope>NUCLEOTIDE SEQUENCE</scope>
    <source>
        <strain evidence="10">PMI_201</strain>
    </source>
</reference>
<dbReference type="GO" id="GO:0022857">
    <property type="term" value="F:transmembrane transporter activity"/>
    <property type="evidence" value="ECO:0007669"/>
    <property type="project" value="InterPro"/>
</dbReference>
<evidence type="ECO:0000259" key="9">
    <source>
        <dbReference type="PROSITE" id="PS50850"/>
    </source>
</evidence>
<evidence type="ECO:0000256" key="7">
    <source>
        <dbReference type="SAM" id="MobiDB-lite"/>
    </source>
</evidence>
<keyword evidence="4 8" id="KW-1133">Transmembrane helix</keyword>
<comment type="similarity">
    <text evidence="6">Belongs to the major facilitator superfamily. Allantoate permease family.</text>
</comment>
<feature type="domain" description="Major facilitator superfamily (MFS) profile" evidence="9">
    <location>
        <begin position="74"/>
        <end position="478"/>
    </location>
</feature>
<dbReference type="InterPro" id="IPR011701">
    <property type="entry name" value="MFS"/>
</dbReference>
<dbReference type="GeneID" id="70252057"/>
<dbReference type="Pfam" id="PF07690">
    <property type="entry name" value="MFS_1"/>
    <property type="match status" value="1"/>
</dbReference>
<evidence type="ECO:0000256" key="8">
    <source>
        <dbReference type="SAM" id="Phobius"/>
    </source>
</evidence>
<dbReference type="Proteomes" id="UP001201262">
    <property type="component" value="Unassembled WGS sequence"/>
</dbReference>
<dbReference type="PANTHER" id="PTHR43791">
    <property type="entry name" value="PERMEASE-RELATED"/>
    <property type="match status" value="1"/>
</dbReference>
<gene>
    <name evidence="10" type="ORF">BGW36DRAFT_449047</name>
</gene>
<evidence type="ECO:0000256" key="5">
    <source>
        <dbReference type="ARBA" id="ARBA00023136"/>
    </source>
</evidence>
<keyword evidence="2" id="KW-0813">Transport</keyword>